<evidence type="ECO:0000259" key="3">
    <source>
        <dbReference type="Pfam" id="PF25023"/>
    </source>
</evidence>
<reference evidence="4 5" key="1">
    <citation type="submission" date="2018-04" db="EMBL/GenBank/DDBJ databases">
        <title>Micromonosporas from Atacama Desert.</title>
        <authorList>
            <person name="Carro L."/>
            <person name="Klenk H.-P."/>
            <person name="Goodfellow M."/>
        </authorList>
    </citation>
    <scope>NUCLEOTIDE SEQUENCE [LARGE SCALE GENOMIC DNA]</scope>
    <source>
        <strain evidence="4 5">LB19</strain>
    </source>
</reference>
<dbReference type="CDD" id="cd00081">
    <property type="entry name" value="Hint"/>
    <property type="match status" value="1"/>
</dbReference>
<evidence type="ECO:0000256" key="2">
    <source>
        <dbReference type="SAM" id="MobiDB-lite"/>
    </source>
</evidence>
<dbReference type="Gene3D" id="2.170.16.10">
    <property type="entry name" value="Hedgehog/Intein (Hint) domain"/>
    <property type="match status" value="1"/>
</dbReference>
<feature type="domain" description="Teneurin-like YD-shell" evidence="3">
    <location>
        <begin position="1648"/>
        <end position="1845"/>
    </location>
</feature>
<proteinExistence type="predicted"/>
<dbReference type="InterPro" id="IPR022385">
    <property type="entry name" value="Rhs_assc_core"/>
</dbReference>
<comment type="caution">
    <text evidence="4">The sequence shown here is derived from an EMBL/GenBank/DDBJ whole genome shotgun (WGS) entry which is preliminary data.</text>
</comment>
<keyword evidence="1" id="KW-0677">Repeat</keyword>
<feature type="region of interest" description="Disordered" evidence="2">
    <location>
        <begin position="1863"/>
        <end position="1896"/>
    </location>
</feature>
<dbReference type="RefSeq" id="WP_124819912.1">
    <property type="nucleotide sequence ID" value="NZ_QDGB01000252.1"/>
</dbReference>
<feature type="compositionally biased region" description="Pro residues" evidence="2">
    <location>
        <begin position="71"/>
        <end position="83"/>
    </location>
</feature>
<feature type="region of interest" description="Disordered" evidence="2">
    <location>
        <begin position="58"/>
        <end position="83"/>
    </location>
</feature>
<gene>
    <name evidence="4" type="ORF">DDE19_14780</name>
</gene>
<dbReference type="EMBL" id="QDGB01000252">
    <property type="protein sequence ID" value="RQX16520.1"/>
    <property type="molecule type" value="Genomic_DNA"/>
</dbReference>
<dbReference type="Proteomes" id="UP000278981">
    <property type="component" value="Unassembled WGS sequence"/>
</dbReference>
<dbReference type="Pfam" id="PF05593">
    <property type="entry name" value="RHS_repeat"/>
    <property type="match status" value="1"/>
</dbReference>
<name>A0A3N9XUJ3_9ACTN</name>
<dbReference type="InterPro" id="IPR006530">
    <property type="entry name" value="YD"/>
</dbReference>
<dbReference type="InterPro" id="IPR036844">
    <property type="entry name" value="Hint_dom_sf"/>
</dbReference>
<dbReference type="InterPro" id="IPR050708">
    <property type="entry name" value="T6SS_VgrG/RHS"/>
</dbReference>
<feature type="compositionally biased region" description="Polar residues" evidence="2">
    <location>
        <begin position="1605"/>
        <end position="1626"/>
    </location>
</feature>
<evidence type="ECO:0000313" key="5">
    <source>
        <dbReference type="Proteomes" id="UP000278981"/>
    </source>
</evidence>
<dbReference type="InterPro" id="IPR031325">
    <property type="entry name" value="RHS_repeat"/>
</dbReference>
<evidence type="ECO:0000256" key="1">
    <source>
        <dbReference type="ARBA" id="ARBA00022737"/>
    </source>
</evidence>
<protein>
    <recommendedName>
        <fullName evidence="3">Teneurin-like YD-shell domain-containing protein</fullName>
    </recommendedName>
</protein>
<feature type="compositionally biased region" description="Gly residues" evidence="2">
    <location>
        <begin position="1873"/>
        <end position="1888"/>
    </location>
</feature>
<dbReference type="PANTHER" id="PTHR32305">
    <property type="match status" value="1"/>
</dbReference>
<dbReference type="PANTHER" id="PTHR32305:SF17">
    <property type="entry name" value="TRNA NUCLEASE WAPA"/>
    <property type="match status" value="1"/>
</dbReference>
<sequence>MNGPRQRGSGAKPPGRPRQVLAAIVTAVVVGSMLVASPAAAGALAAPERLRSQADPVDKHGGEVRGIAWPTPAPAGKPAPAPVWPKAGRAAASLGTGRADTSGTPGVRVGQLPVWVNRAGGSTSREATDVTVEIVGRDAVAPTWRDGVVLQVSGAQRTAGPAKANLSVDYNEFRHAYGGSWADRLRLWQLPPCALTTPEAVGCQASPLPSRNDTVTGRVSADVSTAGGSVVALAADAKGSAGDFTATSLSASATWTGGGSTGGFSWAYPMRTPPGLNGPSPKVSLAYSSASVDGRSAATNNQPSFVGEGFDYWPGYIERSYVSCSDDKTPGANNEKKTGDLCWRSDNATMTLNGTGTELVFQDGKGWHSRSEQGAKIEKLANATNGDDNGEHWRVTTTDGVQYYFGLNSLPGQSSGTNSTWTAPVFGNHDNEPCHASEFLDSDCTQAWRWNLDYVVDPRGNTMSYWYDRENNKYAQNLTAASDVSYVRGGMIRRIDYGTWDRGASDRSITPIAQVLFTPADRCVTSNCGTHNATNWPDVPWDQECTGSECGDNFSPTFWTTKRLAKVTTRVWDTTKATPAWQDVDSWTLTHTFPSPGDGTNAGLWLSSIAHTGHVGTALTLPPITFEPTAMPNRVLTDSNTTNNWQRIANIVAETGAKIQVTYSLPECHKDNVPSGAHTNTKLCYPVIGPDPNGAEGALLTEWWHKYVVRHVSESDVQLAGGHQAPPKFTTYSYGGNPAWHYSDDDGLIKPKHKTWNQFRGYSEVTTRVGDTDGRKTLTVTKYLRGMHGDRSSPTGGTRQVTVGASLGNETVHDEDWFAGSVREETVYNGDLNKPVGRTVNVPWQSPPIASRTINNDLVTARFTNTRLTYSATALGVDGAAGWRVTRSTSAFDDTHGTLDWTQDDGDVNVVGDEQCVTQTYNRNLSRNQTGLLKRVTTNALPCGTTPASADDVLGDARYSYDGAASADTAPTYGSISRTEQLRDWTATTGTVFQTEGQATHDAFGRAVTTTDARSVTTATTYTPAVGGPVTRVSKTIKSGFNWTSHEEVSPYWGTAWKTTDVNSRVAEVTLDGLGRTTQVWKVGWSKADNPQKPSARYVYTYSPTRSDYSSVKTETLNSAGNYQTTYQIYDAMLRPRQTQSSGIGGGRLVTDTIYDRWGRTAAAYGAHAEPGTASGTLWWEPEWSVPAVARTEYDDTSRPIAEVSLAGDGVTNLVEKWRTSTSYRGDSIARTPAPGDVPTTKFLDLKGRDVEVRQHTTPAGVAGAYDAVRYTYNRKNQLTKITDPAGNEWTYKYDIRGRQIESRDPDKGTSFSTYTLYGDLEKSVDARGEVLVYTYDAMGRRTGQYDDAVSPGKLRAEWKYDQLFTGVTVRGQLTQSTRYEPAGSTNAYTWRAINFNTRYQVVGDQYVIPSTVTGLGQEWTYSYGFAPTDGTQVSITYPAAGDLAGETVSTGYDSTTGLPQTLTTNLPTVGSYVVGQQYTVYGEPTVLTRKTAGGTYVEDNNVYETDTRRIRQTTIKPETSAGTISDRTYSYDAAGNILQLVDRPGAGQADGQCFRYDGLRRLTSAWTPRAGVECATDPSVGNLGGPAPYWTDWTFDRIGNRLTETSHGSTGDTTNTYTVPTSGANSVRPHAVTSVRTEAPGQAPVTKSYGYNATGETVTRPGVAADQTLAWDAEGRLTSVTESGATLASHVYNAEGQRILRRDATGTTLYLPGMEVRRDVGAAQNTATRYYSFAGKSIASRSGGGGLQWLFSDHQGTQQISVNAATQAVTIRRQTPYGAPRGDQAAWPNGKGFVGGDIDSTGLTHIGAREYDPTLGRFVSVDPLMDQNQPQQWHGYAYAGNSPITFSDPTGLIQDDVWAGRASPDDVKRNDGGSGSGGGGGGGGGSKAGQPDRDEEVKKRRKAYINFTIRYIGDCDTYGGFRGYRYFRCHISDFTPAELQGSLAAFMCEVEGDCAMRDARAKESKLKFYEWMSWIPGIGIPYSLALAKEKLDNGDYVGLVLDLAGAIPVGKAGKVIGEGADLLSGASKAADDVVDACKVVNSFSRDTPVLMADGTTKEIGDVKVGDLVQATDPHAGVTAAKQVTRLHLNRDSQLTTLVVLLATGAMAGVETTWEHPIWSVSRGAWVDAAELVPGERLRSSAGGEVRIASVRNYTGAQYMHNLTISDIHTYYVLAGNTPVLVHNTGPCKPGGAKFEVDSNGTVTDLANPNNTRVGVPALQGGTLQQVGGRIWGNGDPTKLIGTRGPEQLRALASKSDAEKLQDFYYSAQVAGKGATTAPARVTLTQEIIDAWGG</sequence>
<dbReference type="Pfam" id="PF25023">
    <property type="entry name" value="TEN_YD-shell"/>
    <property type="match status" value="1"/>
</dbReference>
<dbReference type="OrthoDB" id="291011at2"/>
<evidence type="ECO:0000313" key="4">
    <source>
        <dbReference type="EMBL" id="RQX16520.1"/>
    </source>
</evidence>
<organism evidence="4 5">
    <name type="scientific">Micromonospora ureilytica</name>
    <dbReference type="NCBI Taxonomy" id="709868"/>
    <lineage>
        <taxon>Bacteria</taxon>
        <taxon>Bacillati</taxon>
        <taxon>Actinomycetota</taxon>
        <taxon>Actinomycetes</taxon>
        <taxon>Micromonosporales</taxon>
        <taxon>Micromonosporaceae</taxon>
        <taxon>Micromonospora</taxon>
    </lineage>
</organism>
<dbReference type="NCBIfam" id="TIGR01643">
    <property type="entry name" value="YD_repeat_2x"/>
    <property type="match status" value="2"/>
</dbReference>
<dbReference type="Gene3D" id="2.180.10.10">
    <property type="entry name" value="RHS repeat-associated core"/>
    <property type="match status" value="1"/>
</dbReference>
<dbReference type="InterPro" id="IPR056823">
    <property type="entry name" value="TEN-like_YD-shell"/>
</dbReference>
<feature type="region of interest" description="Disordered" evidence="2">
    <location>
        <begin position="1605"/>
        <end position="1629"/>
    </location>
</feature>
<dbReference type="Pfam" id="PF07591">
    <property type="entry name" value="PT-HINT"/>
    <property type="match status" value="1"/>
</dbReference>
<dbReference type="SUPFAM" id="SSF51294">
    <property type="entry name" value="Hedgehog/intein (Hint) domain"/>
    <property type="match status" value="1"/>
</dbReference>
<dbReference type="NCBIfam" id="TIGR03696">
    <property type="entry name" value="Rhs_assc_core"/>
    <property type="match status" value="1"/>
</dbReference>
<accession>A0A3N9XUJ3</accession>